<accession>A0A0G3LYS0</accession>
<dbReference type="KEGG" id="cgn:OK18_03215"/>
<dbReference type="PATRIC" id="fig|1324352.5.peg.692"/>
<dbReference type="Proteomes" id="UP000035213">
    <property type="component" value="Chromosome"/>
</dbReference>
<proteinExistence type="predicted"/>
<feature type="chain" id="PRO_5005184689" evidence="1">
    <location>
        <begin position="19"/>
        <end position="135"/>
    </location>
</feature>
<protein>
    <submittedName>
        <fullName evidence="2">Uncharacterized protein</fullName>
    </submittedName>
</protein>
<name>A0A0G3LYS0_CHRGL</name>
<gene>
    <name evidence="2" type="ORF">OK18_03215</name>
</gene>
<evidence type="ECO:0000313" key="3">
    <source>
        <dbReference type="Proteomes" id="UP000035213"/>
    </source>
</evidence>
<dbReference type="RefSeq" id="WP_053327060.1">
    <property type="nucleotide sequence ID" value="NZ_CP009928.1"/>
</dbReference>
<keyword evidence="1" id="KW-0732">Signal</keyword>
<evidence type="ECO:0000256" key="1">
    <source>
        <dbReference type="SAM" id="SignalP"/>
    </source>
</evidence>
<feature type="signal peptide" evidence="1">
    <location>
        <begin position="1"/>
        <end position="18"/>
    </location>
</feature>
<dbReference type="EMBL" id="CP009928">
    <property type="protein sequence ID" value="AKK71779.1"/>
    <property type="molecule type" value="Genomic_DNA"/>
</dbReference>
<sequence length="135" mass="14768">MKKILLLTTVLSVASLYANTTIPTPEKGNYTAANAYKKIELDYTIKDVNGTTWHIYGWVDVSIGLGGISINHYDVHLVGGGNHYHFVGKMSTQGNGSTDIDGLLEDVINKKTIDIDGDMKTLLIQINDDVIKNNS</sequence>
<reference evidence="2 3" key="1">
    <citation type="submission" date="2014-11" db="EMBL/GenBank/DDBJ databases">
        <authorList>
            <person name="Park G.-S."/>
            <person name="Hong S.-J."/>
            <person name="Jung B.K."/>
            <person name="Khan A.R."/>
            <person name="Kwak Y."/>
            <person name="Shin J.-H."/>
        </authorList>
    </citation>
    <scope>NUCLEOTIDE SEQUENCE [LARGE SCALE GENOMIC DNA]</scope>
    <source>
        <strain evidence="2 3">DSM 27622</strain>
    </source>
</reference>
<dbReference type="AlphaFoldDB" id="A0A0G3LYS0"/>
<organism evidence="2 3">
    <name type="scientific">Chryseobacterium gallinarum</name>
    <dbReference type="NCBI Taxonomy" id="1324352"/>
    <lineage>
        <taxon>Bacteria</taxon>
        <taxon>Pseudomonadati</taxon>
        <taxon>Bacteroidota</taxon>
        <taxon>Flavobacteriia</taxon>
        <taxon>Flavobacteriales</taxon>
        <taxon>Weeksellaceae</taxon>
        <taxon>Chryseobacterium group</taxon>
        <taxon>Chryseobacterium</taxon>
    </lineage>
</organism>
<dbReference type="OrthoDB" id="1259844at2"/>
<evidence type="ECO:0000313" key="2">
    <source>
        <dbReference type="EMBL" id="AKK71779.1"/>
    </source>
</evidence>